<gene>
    <name evidence="1" type="ORF">KVT40_007722</name>
</gene>
<reference evidence="1" key="1">
    <citation type="submission" date="2021-07" db="EMBL/GenBank/DDBJ databases">
        <title>Elsinoe batatas strain:CRI-CJ2 Genome sequencing and assembly.</title>
        <authorList>
            <person name="Huang L."/>
        </authorList>
    </citation>
    <scope>NUCLEOTIDE SEQUENCE</scope>
    <source>
        <strain evidence="1">CRI-CJ2</strain>
    </source>
</reference>
<dbReference type="OrthoDB" id="10484061at2759"/>
<protein>
    <submittedName>
        <fullName evidence="1">Uncharacterized protein</fullName>
    </submittedName>
</protein>
<comment type="caution">
    <text evidence="1">The sequence shown here is derived from an EMBL/GenBank/DDBJ whole genome shotgun (WGS) entry which is preliminary data.</text>
</comment>
<proteinExistence type="predicted"/>
<name>A0A8K0KZC1_9PEZI</name>
<evidence type="ECO:0000313" key="2">
    <source>
        <dbReference type="Proteomes" id="UP000809789"/>
    </source>
</evidence>
<dbReference type="AlphaFoldDB" id="A0A8K0KZC1"/>
<keyword evidence="2" id="KW-1185">Reference proteome</keyword>
<dbReference type="EMBL" id="JAESVG020000009">
    <property type="protein sequence ID" value="KAG8624655.1"/>
    <property type="molecule type" value="Genomic_DNA"/>
</dbReference>
<sequence>MDAPWVVSGASGFALGAHFWLKPDSPGPPKSFLSGVDTCCSDSGQRAPLTGPISTSACQKDDFDTSISGSWTSGLSTLRSSTSGLSTLRLLDLWLSTSGFRSLALDFPTLDFSTLDFSTLDFSTLDFSTLDLPNLHFRTSASQQVSIGGGGCLVWARVLDGLMAGV</sequence>
<accession>A0A8K0KZC1</accession>
<dbReference type="Proteomes" id="UP000809789">
    <property type="component" value="Unassembled WGS sequence"/>
</dbReference>
<organism evidence="1 2">
    <name type="scientific">Elsinoe batatas</name>
    <dbReference type="NCBI Taxonomy" id="2601811"/>
    <lineage>
        <taxon>Eukaryota</taxon>
        <taxon>Fungi</taxon>
        <taxon>Dikarya</taxon>
        <taxon>Ascomycota</taxon>
        <taxon>Pezizomycotina</taxon>
        <taxon>Dothideomycetes</taxon>
        <taxon>Dothideomycetidae</taxon>
        <taxon>Myriangiales</taxon>
        <taxon>Elsinoaceae</taxon>
        <taxon>Elsinoe</taxon>
    </lineage>
</organism>
<evidence type="ECO:0000313" key="1">
    <source>
        <dbReference type="EMBL" id="KAG8624655.1"/>
    </source>
</evidence>